<accession>A0ABQ4KJC1</accession>
<keyword evidence="2" id="KW-0472">Membrane</keyword>
<evidence type="ECO:0000256" key="1">
    <source>
        <dbReference type="SAM" id="MobiDB-lite"/>
    </source>
</evidence>
<keyword evidence="4" id="KW-1185">Reference proteome</keyword>
<organism evidence="3 4">
    <name type="scientific">Lederbergia ruris</name>
    <dbReference type="NCBI Taxonomy" id="217495"/>
    <lineage>
        <taxon>Bacteria</taxon>
        <taxon>Bacillati</taxon>
        <taxon>Bacillota</taxon>
        <taxon>Bacilli</taxon>
        <taxon>Bacillales</taxon>
        <taxon>Bacillaceae</taxon>
        <taxon>Lederbergia</taxon>
    </lineage>
</organism>
<feature type="transmembrane region" description="Helical" evidence="2">
    <location>
        <begin position="56"/>
        <end position="80"/>
    </location>
</feature>
<evidence type="ECO:0000313" key="3">
    <source>
        <dbReference type="EMBL" id="GIN57997.1"/>
    </source>
</evidence>
<protein>
    <submittedName>
        <fullName evidence="3">Uncharacterized protein</fullName>
    </submittedName>
</protein>
<keyword evidence="2" id="KW-1133">Transmembrane helix</keyword>
<name>A0ABQ4KJC1_9BACI</name>
<evidence type="ECO:0000313" key="4">
    <source>
        <dbReference type="Proteomes" id="UP000679950"/>
    </source>
</evidence>
<sequence length="222" mass="24796">MNSIYESRIRKKIVNGKTLHFLIFTWIFTTIFNNIADKELTKLLNANNETIYTYNYSFGATGLILVIPAALLSLLIVIVLVKTRDRLFPRLTTYKVIVFLLKLIKLLWKAVSFIGVSIGYLVFIIAGLFYDGGGRSSSGGGSYHSGGGASGGGSNNSNSREELKKKAEWKARQLQKDADYAYKHAGKQAQYNINSHHFASRLNRANAKQREANEAAKRARNL</sequence>
<evidence type="ECO:0000256" key="2">
    <source>
        <dbReference type="SAM" id="Phobius"/>
    </source>
</evidence>
<dbReference type="Proteomes" id="UP000679950">
    <property type="component" value="Unassembled WGS sequence"/>
</dbReference>
<feature type="transmembrane region" description="Helical" evidence="2">
    <location>
        <begin position="18"/>
        <end position="36"/>
    </location>
</feature>
<comment type="caution">
    <text evidence="3">The sequence shown here is derived from an EMBL/GenBank/DDBJ whole genome shotgun (WGS) entry which is preliminary data.</text>
</comment>
<feature type="compositionally biased region" description="Gly residues" evidence="1">
    <location>
        <begin position="141"/>
        <end position="154"/>
    </location>
</feature>
<dbReference type="EMBL" id="BORB01000017">
    <property type="protein sequence ID" value="GIN57997.1"/>
    <property type="molecule type" value="Genomic_DNA"/>
</dbReference>
<feature type="region of interest" description="Disordered" evidence="1">
    <location>
        <begin position="141"/>
        <end position="166"/>
    </location>
</feature>
<keyword evidence="2" id="KW-0812">Transmembrane</keyword>
<reference evidence="3 4" key="1">
    <citation type="submission" date="2021-03" db="EMBL/GenBank/DDBJ databases">
        <title>Antimicrobial resistance genes in bacteria isolated from Japanese honey, and their potential for conferring macrolide and lincosamide resistance in the American foulbrood pathogen Paenibacillus larvae.</title>
        <authorList>
            <person name="Okamoto M."/>
            <person name="Kumagai M."/>
            <person name="Kanamori H."/>
            <person name="Takamatsu D."/>
        </authorList>
    </citation>
    <scope>NUCLEOTIDE SEQUENCE [LARGE SCALE GENOMIC DNA]</scope>
    <source>
        <strain evidence="3 4">J8TS2</strain>
    </source>
</reference>
<gene>
    <name evidence="3" type="ORF">J8TS2_23160</name>
</gene>
<proteinExistence type="predicted"/>
<dbReference type="RefSeq" id="WP_212966379.1">
    <property type="nucleotide sequence ID" value="NZ_BORB01000017.1"/>
</dbReference>
<feature type="transmembrane region" description="Helical" evidence="2">
    <location>
        <begin position="110"/>
        <end position="130"/>
    </location>
</feature>